<evidence type="ECO:0000313" key="2">
    <source>
        <dbReference type="EMBL" id="MFC4335150.1"/>
    </source>
</evidence>
<protein>
    <submittedName>
        <fullName evidence="2">DUF4192 domain-containing protein</fullName>
    </submittedName>
</protein>
<accession>A0ABV8TXH8</accession>
<dbReference type="EMBL" id="JBHSDK010000012">
    <property type="protein sequence ID" value="MFC4335150.1"/>
    <property type="molecule type" value="Genomic_DNA"/>
</dbReference>
<comment type="caution">
    <text evidence="2">The sequence shown here is derived from an EMBL/GenBank/DDBJ whole genome shotgun (WGS) entry which is preliminary data.</text>
</comment>
<organism evidence="2 3">
    <name type="scientific">Salininema proteolyticum</name>
    <dbReference type="NCBI Taxonomy" id="1607685"/>
    <lineage>
        <taxon>Bacteria</taxon>
        <taxon>Bacillati</taxon>
        <taxon>Actinomycetota</taxon>
        <taxon>Actinomycetes</taxon>
        <taxon>Glycomycetales</taxon>
        <taxon>Glycomycetaceae</taxon>
        <taxon>Salininema</taxon>
    </lineage>
</organism>
<dbReference type="Proteomes" id="UP001595823">
    <property type="component" value="Unassembled WGS sequence"/>
</dbReference>
<keyword evidence="3" id="KW-1185">Reference proteome</keyword>
<dbReference type="RefSeq" id="WP_380619561.1">
    <property type="nucleotide sequence ID" value="NZ_JBHSDK010000012.1"/>
</dbReference>
<gene>
    <name evidence="2" type="ORF">ACFPET_08050</name>
</gene>
<evidence type="ECO:0000256" key="1">
    <source>
        <dbReference type="SAM" id="MobiDB-lite"/>
    </source>
</evidence>
<name>A0ABV8TXH8_9ACTN</name>
<dbReference type="Pfam" id="PF13830">
    <property type="entry name" value="DUF4192"/>
    <property type="match status" value="1"/>
</dbReference>
<proteinExistence type="predicted"/>
<evidence type="ECO:0000313" key="3">
    <source>
        <dbReference type="Proteomes" id="UP001595823"/>
    </source>
</evidence>
<sequence>MTTELEDTTVRVSSAAELAGLVPYLLSYEPEPPALAVVGLRDAAASRRPAAARETAPADPRTAGDTASPPDPARPDPPPQEPALPEPPPPAPPSSAQARFVMRLPAGTGPGPADVEHYASIIRHNGCDAVALFAYGGPELAGPLEALRSGLEANAMPIPARVVGRVSRGHLYPAAPFGEGRRQRIPQAGKAVCSMIALGGNVFQSRDDIADLFEPPEPDVLREVDNEVSRTRRDQAEEDADDARVRAREYLNLDYWRSQWRTERQLPAPADIAEIALGLADRTVRDWLLESFETSSDNDVDLWIWTARHLTGSLRGNVAAVAGFAAYRSGNGVLAAEALKFASVADPHCILAELLWHLLYRGIPPERLIVKSGGSPERPPPAAD</sequence>
<reference evidence="3" key="1">
    <citation type="journal article" date="2019" name="Int. J. Syst. Evol. Microbiol.">
        <title>The Global Catalogue of Microorganisms (GCM) 10K type strain sequencing project: providing services to taxonomists for standard genome sequencing and annotation.</title>
        <authorList>
            <consortium name="The Broad Institute Genomics Platform"/>
            <consortium name="The Broad Institute Genome Sequencing Center for Infectious Disease"/>
            <person name="Wu L."/>
            <person name="Ma J."/>
        </authorList>
    </citation>
    <scope>NUCLEOTIDE SEQUENCE [LARGE SCALE GENOMIC DNA]</scope>
    <source>
        <strain evidence="3">IBRC-M 10908</strain>
    </source>
</reference>
<feature type="region of interest" description="Disordered" evidence="1">
    <location>
        <begin position="42"/>
        <end position="96"/>
    </location>
</feature>
<feature type="compositionally biased region" description="Low complexity" evidence="1">
    <location>
        <begin position="42"/>
        <end position="63"/>
    </location>
</feature>
<dbReference type="InterPro" id="IPR025447">
    <property type="entry name" value="DUF4192"/>
</dbReference>
<feature type="compositionally biased region" description="Pro residues" evidence="1">
    <location>
        <begin position="69"/>
        <end position="93"/>
    </location>
</feature>